<dbReference type="EMBL" id="JACCKB010000174">
    <property type="protein sequence ID" value="NYZ69884.1"/>
    <property type="molecule type" value="Genomic_DNA"/>
</dbReference>
<dbReference type="Proteomes" id="UP000569732">
    <property type="component" value="Unassembled WGS sequence"/>
</dbReference>
<dbReference type="RefSeq" id="WP_180571848.1">
    <property type="nucleotide sequence ID" value="NZ_JAPJZK010000001.1"/>
</dbReference>
<keyword evidence="2" id="KW-1185">Reference proteome</keyword>
<gene>
    <name evidence="1" type="ORF">H0A36_28120</name>
</gene>
<proteinExistence type="predicted"/>
<dbReference type="AlphaFoldDB" id="A0A853IIM5"/>
<protein>
    <recommendedName>
        <fullName evidence="3">Transposase</fullName>
    </recommendedName>
</protein>
<evidence type="ECO:0008006" key="3">
    <source>
        <dbReference type="Google" id="ProtNLM"/>
    </source>
</evidence>
<accession>A0A853IIM5</accession>
<evidence type="ECO:0000313" key="2">
    <source>
        <dbReference type="Proteomes" id="UP000569732"/>
    </source>
</evidence>
<name>A0A853IIM5_9GAMM</name>
<comment type="caution">
    <text evidence="1">The sequence shown here is derived from an EMBL/GenBank/DDBJ whole genome shotgun (WGS) entry which is preliminary data.</text>
</comment>
<reference evidence="1 2" key="1">
    <citation type="submission" date="2020-07" db="EMBL/GenBank/DDBJ databases">
        <title>Endozoicomonas sp. nov., isolated from sediment.</title>
        <authorList>
            <person name="Gu T."/>
        </authorList>
    </citation>
    <scope>NUCLEOTIDE SEQUENCE [LARGE SCALE GENOMIC DNA]</scope>
    <source>
        <strain evidence="1 2">SM1973</strain>
    </source>
</reference>
<evidence type="ECO:0000313" key="1">
    <source>
        <dbReference type="EMBL" id="NYZ69884.1"/>
    </source>
</evidence>
<sequence length="127" mass="13996">MSVSPTLESVAAAFKTWRNNPQLGRKQVPLTLRQQAIALLANYPISQVINTLGLSHSALKRWQQSTPEVDEAPEANQFIPLPESPETPSLLCVTVCIGDDTQLVVEGELTSHQLSAVVRELQAVRRR</sequence>
<organism evidence="1 2">
    <name type="scientific">Spartinivicinus marinus</name>
    <dbReference type="NCBI Taxonomy" id="2994442"/>
    <lineage>
        <taxon>Bacteria</taxon>
        <taxon>Pseudomonadati</taxon>
        <taxon>Pseudomonadota</taxon>
        <taxon>Gammaproteobacteria</taxon>
        <taxon>Oceanospirillales</taxon>
        <taxon>Zooshikellaceae</taxon>
        <taxon>Spartinivicinus</taxon>
    </lineage>
</organism>